<sequence>MDFYWILIWWLAGTLAGVAAAWVSFTARFDNERWVNRTVVIAVCFAQTCLVAMTQIVPARTFASTARNRKRTMP</sequence>
<keyword evidence="1" id="KW-1133">Transmembrane helix</keyword>
<feature type="transmembrane region" description="Helical" evidence="1">
    <location>
        <begin position="7"/>
        <end position="27"/>
    </location>
</feature>
<dbReference type="Proteomes" id="UP000033260">
    <property type="component" value="Chromosome"/>
</dbReference>
<name>A0AAU8RY07_PSEPU</name>
<dbReference type="EMBL" id="CP010979">
    <property type="protein sequence ID" value="AJQ47727.1"/>
    <property type="molecule type" value="Genomic_DNA"/>
</dbReference>
<reference evidence="2 3" key="1">
    <citation type="submission" date="2015-02" db="EMBL/GenBank/DDBJ databases">
        <title>Complete Genome Sequencing of Pseudomonas putida S13.1.2.</title>
        <authorList>
            <person name="Chong T.M."/>
            <person name="Chan K.G."/>
            <person name="Dessaux Y."/>
        </authorList>
    </citation>
    <scope>NUCLEOTIDE SEQUENCE [LARGE SCALE GENOMIC DNA]</scope>
    <source>
        <strain evidence="2 3">S13.1.2</strain>
    </source>
</reference>
<gene>
    <name evidence="2" type="ORF">N805_11095</name>
</gene>
<evidence type="ECO:0008006" key="4">
    <source>
        <dbReference type="Google" id="ProtNLM"/>
    </source>
</evidence>
<dbReference type="AlphaFoldDB" id="A0AAU8RY07"/>
<feature type="transmembrane region" description="Helical" evidence="1">
    <location>
        <begin position="39"/>
        <end position="63"/>
    </location>
</feature>
<keyword evidence="1" id="KW-0472">Membrane</keyword>
<proteinExistence type="predicted"/>
<organism evidence="2 3">
    <name type="scientific">Pseudomonas putida S13.1.2</name>
    <dbReference type="NCBI Taxonomy" id="1384061"/>
    <lineage>
        <taxon>Bacteria</taxon>
        <taxon>Pseudomonadati</taxon>
        <taxon>Pseudomonadota</taxon>
        <taxon>Gammaproteobacteria</taxon>
        <taxon>Pseudomonadales</taxon>
        <taxon>Pseudomonadaceae</taxon>
        <taxon>Pseudomonas</taxon>
    </lineage>
</organism>
<protein>
    <recommendedName>
        <fullName evidence="4">Lipoprotein</fullName>
    </recommendedName>
</protein>
<evidence type="ECO:0000313" key="3">
    <source>
        <dbReference type="Proteomes" id="UP000033260"/>
    </source>
</evidence>
<keyword evidence="1" id="KW-0812">Transmembrane</keyword>
<evidence type="ECO:0000256" key="1">
    <source>
        <dbReference type="SAM" id="Phobius"/>
    </source>
</evidence>
<accession>A0AAU8RY07</accession>
<evidence type="ECO:0000313" key="2">
    <source>
        <dbReference type="EMBL" id="AJQ47727.1"/>
    </source>
</evidence>